<dbReference type="Proteomes" id="UP000218418">
    <property type="component" value="Chromosome"/>
</dbReference>
<gene>
    <name evidence="2" type="ORF">NIES267_17680</name>
</gene>
<evidence type="ECO:0000256" key="1">
    <source>
        <dbReference type="SAM" id="Phobius"/>
    </source>
</evidence>
<evidence type="ECO:0000313" key="2">
    <source>
        <dbReference type="EMBL" id="BAY82289.1"/>
    </source>
</evidence>
<protein>
    <submittedName>
        <fullName evidence="2">Uncharacterized protein</fullName>
    </submittedName>
</protein>
<keyword evidence="1" id="KW-0472">Membrane</keyword>
<dbReference type="OrthoDB" id="561356at2"/>
<feature type="transmembrane region" description="Helical" evidence="1">
    <location>
        <begin position="6"/>
        <end position="23"/>
    </location>
</feature>
<proteinExistence type="predicted"/>
<dbReference type="AlphaFoldDB" id="A0A1Z4LM79"/>
<organism evidence="2 3">
    <name type="scientific">Calothrix parasitica NIES-267</name>
    <dbReference type="NCBI Taxonomy" id="1973488"/>
    <lineage>
        <taxon>Bacteria</taxon>
        <taxon>Bacillati</taxon>
        <taxon>Cyanobacteriota</taxon>
        <taxon>Cyanophyceae</taxon>
        <taxon>Nostocales</taxon>
        <taxon>Calotrichaceae</taxon>
        <taxon>Calothrix</taxon>
    </lineage>
</organism>
<sequence length="77" mass="8419">MPTELIVLIASLIVAWIVFQALLKVLKTTVSTAVAVFIIVVFLGIFGIGSEDLIREITNLPDTLMRLFTNTQSQTGI</sequence>
<name>A0A1Z4LM79_9CYAN</name>
<keyword evidence="1" id="KW-0812">Transmembrane</keyword>
<reference evidence="2 3" key="1">
    <citation type="submission" date="2017-06" db="EMBL/GenBank/DDBJ databases">
        <title>Genome sequencing of cyanobaciteial culture collection at National Institute for Environmental Studies (NIES).</title>
        <authorList>
            <person name="Hirose Y."/>
            <person name="Shimura Y."/>
            <person name="Fujisawa T."/>
            <person name="Nakamura Y."/>
            <person name="Kawachi M."/>
        </authorList>
    </citation>
    <scope>NUCLEOTIDE SEQUENCE [LARGE SCALE GENOMIC DNA]</scope>
    <source>
        <strain evidence="2 3">NIES-267</strain>
    </source>
</reference>
<keyword evidence="1" id="KW-1133">Transmembrane helix</keyword>
<keyword evidence="3" id="KW-1185">Reference proteome</keyword>
<accession>A0A1Z4LM79</accession>
<evidence type="ECO:0000313" key="3">
    <source>
        <dbReference type="Proteomes" id="UP000218418"/>
    </source>
</evidence>
<feature type="transmembrane region" description="Helical" evidence="1">
    <location>
        <begin position="30"/>
        <end position="49"/>
    </location>
</feature>
<dbReference type="EMBL" id="AP018227">
    <property type="protein sequence ID" value="BAY82289.1"/>
    <property type="molecule type" value="Genomic_DNA"/>
</dbReference>